<dbReference type="Pfam" id="PF05542">
    <property type="entry name" value="DUF760"/>
    <property type="match status" value="2"/>
</dbReference>
<feature type="region of interest" description="Disordered" evidence="1">
    <location>
        <begin position="170"/>
        <end position="202"/>
    </location>
</feature>
<dbReference type="InterPro" id="IPR008479">
    <property type="entry name" value="DUF760"/>
</dbReference>
<protein>
    <recommendedName>
        <fullName evidence="4">MAR-binding filament-like protein 1</fullName>
    </recommendedName>
</protein>
<proteinExistence type="predicted"/>
<accession>A0ABR0XJC9</accession>
<dbReference type="PANTHER" id="PTHR33598">
    <property type="entry name" value="OS02G0833400 PROTEIN"/>
    <property type="match status" value="1"/>
</dbReference>
<gene>
    <name evidence="2" type="ORF">DH2020_006565</name>
</gene>
<dbReference type="EMBL" id="JABTTQ020000004">
    <property type="protein sequence ID" value="KAK6159251.1"/>
    <property type="molecule type" value="Genomic_DNA"/>
</dbReference>
<evidence type="ECO:0000256" key="1">
    <source>
        <dbReference type="SAM" id="MobiDB-lite"/>
    </source>
</evidence>
<dbReference type="PANTHER" id="PTHR33598:SF2">
    <property type="entry name" value="MAR-BINDING FILAMENT-LIKE PROTEIN"/>
    <property type="match status" value="1"/>
</dbReference>
<evidence type="ECO:0000313" key="3">
    <source>
        <dbReference type="Proteomes" id="UP001318860"/>
    </source>
</evidence>
<evidence type="ECO:0008006" key="4">
    <source>
        <dbReference type="Google" id="ProtNLM"/>
    </source>
</evidence>
<dbReference type="Proteomes" id="UP001318860">
    <property type="component" value="Unassembled WGS sequence"/>
</dbReference>
<reference evidence="2 3" key="1">
    <citation type="journal article" date="2021" name="Comput. Struct. Biotechnol. J.">
        <title>De novo genome assembly of the potent medicinal plant Rehmannia glutinosa using nanopore technology.</title>
        <authorList>
            <person name="Ma L."/>
            <person name="Dong C."/>
            <person name="Song C."/>
            <person name="Wang X."/>
            <person name="Zheng X."/>
            <person name="Niu Y."/>
            <person name="Chen S."/>
            <person name="Feng W."/>
        </authorList>
    </citation>
    <scope>NUCLEOTIDE SEQUENCE [LARGE SCALE GENOMIC DNA]</scope>
    <source>
        <strain evidence="2">DH-2019</strain>
    </source>
</reference>
<sequence>MATFASFLSCSSPPPRHLPSLGSSLRPRVLPSLSFSVFNPTRNLGKFRLLETRIFASSGSSSSPVWEFSAGDDNSQSKKSILFNLVRDIEPLDVSLIQKDVPQTTIDAMKRTISGMLGLLPSDQFQVMIEALWEPLFKLLISSMMTGYTLRNAEYRLSLERNLEIYVGDNDRSKNEDSKLEDNGTHLKDNKMSGLESLPTSDEAGGMRYDIPDFGEMTPEARQYILKLHSRLSSVKKELHEVKRKSAALQMQQFVGEEKNDLLDYLRSLQPEKVAELSEPTSPELKDTIHSVVHGLLATLSPKMHSKGPDMGDNSTAGTVDVETEGDCIDLVENTSLQFQPLISLPRDYLARLLFWCMLLGHYLRGLEYRLELMELLSLPCVADTDSI</sequence>
<organism evidence="2 3">
    <name type="scientific">Rehmannia glutinosa</name>
    <name type="common">Chinese foxglove</name>
    <dbReference type="NCBI Taxonomy" id="99300"/>
    <lineage>
        <taxon>Eukaryota</taxon>
        <taxon>Viridiplantae</taxon>
        <taxon>Streptophyta</taxon>
        <taxon>Embryophyta</taxon>
        <taxon>Tracheophyta</taxon>
        <taxon>Spermatophyta</taxon>
        <taxon>Magnoliopsida</taxon>
        <taxon>eudicotyledons</taxon>
        <taxon>Gunneridae</taxon>
        <taxon>Pentapetalae</taxon>
        <taxon>asterids</taxon>
        <taxon>lamiids</taxon>
        <taxon>Lamiales</taxon>
        <taxon>Orobanchaceae</taxon>
        <taxon>Rehmannieae</taxon>
        <taxon>Rehmannia</taxon>
    </lineage>
</organism>
<keyword evidence="3" id="KW-1185">Reference proteome</keyword>
<name>A0ABR0XJC9_REHGL</name>
<evidence type="ECO:0000313" key="2">
    <source>
        <dbReference type="EMBL" id="KAK6159251.1"/>
    </source>
</evidence>
<feature type="compositionally biased region" description="Basic and acidic residues" evidence="1">
    <location>
        <begin position="170"/>
        <end position="191"/>
    </location>
</feature>
<comment type="caution">
    <text evidence="2">The sequence shown here is derived from an EMBL/GenBank/DDBJ whole genome shotgun (WGS) entry which is preliminary data.</text>
</comment>